<feature type="region of interest" description="Disordered" evidence="1">
    <location>
        <begin position="379"/>
        <end position="425"/>
    </location>
</feature>
<dbReference type="EMBL" id="JAZGQO010000010">
    <property type="protein sequence ID" value="KAK6174904.1"/>
    <property type="molecule type" value="Genomic_DNA"/>
</dbReference>
<evidence type="ECO:0000256" key="1">
    <source>
        <dbReference type="SAM" id="MobiDB-lite"/>
    </source>
</evidence>
<keyword evidence="2" id="KW-0472">Membrane</keyword>
<dbReference type="AlphaFoldDB" id="A0AAN8JIA8"/>
<dbReference type="SMART" id="SM00409">
    <property type="entry name" value="IG"/>
    <property type="match status" value="2"/>
</dbReference>
<dbReference type="Proteomes" id="UP001347796">
    <property type="component" value="Unassembled WGS sequence"/>
</dbReference>
<dbReference type="InterPro" id="IPR036179">
    <property type="entry name" value="Ig-like_dom_sf"/>
</dbReference>
<evidence type="ECO:0000259" key="4">
    <source>
        <dbReference type="SMART" id="SM00409"/>
    </source>
</evidence>
<feature type="compositionally biased region" description="Basic and acidic residues" evidence="1">
    <location>
        <begin position="386"/>
        <end position="397"/>
    </location>
</feature>
<keyword evidence="3" id="KW-0732">Signal</keyword>
<sequence length="425" mass="46560">MVISGHMSVLCVVTLGCLALITKGIRIISDPENLSYNQPFKLTCEIGSITDEIKWLYTTTEYFTCSSPYSAGICSIGSSAAAQAVSYDVNTTTGTSTVKTMVTSSSQNVLWTCKHGVDTATYQITIKDRAVVNTFVSSPKLVNEGTNITLTCTLTSTSKLPVNISISRYQYGTEEIIDYVTNSSLKTLSVITVAECRDYNFFCNTSNDYGAMHSKLLNINVGCQVRILENEINKVVNATIGSNATLNLKIIGYPRPTFSWYKQIGETERQLNGYRIEGIDSPALKIINVHQIDEGEYTVRITGAGSDAIIFAFKLNVLSGIASQNEDAEATRSDDLGVGDLGVGALIGIGVAVGIVASLIVFGVAMLIIRIRRPPMYDTATNYDRTTQKKEADDYQLRNKRNSKRPVQEDYEQPVDHQEVYEAVD</sequence>
<dbReference type="Gene3D" id="2.60.40.10">
    <property type="entry name" value="Immunoglobulins"/>
    <property type="match status" value="2"/>
</dbReference>
<proteinExistence type="predicted"/>
<accession>A0AAN8JIA8</accession>
<keyword evidence="2" id="KW-1133">Transmembrane helix</keyword>
<feature type="signal peptide" evidence="3">
    <location>
        <begin position="1"/>
        <end position="24"/>
    </location>
</feature>
<dbReference type="InterPro" id="IPR003599">
    <property type="entry name" value="Ig_sub"/>
</dbReference>
<feature type="domain" description="Immunoglobulin" evidence="4">
    <location>
        <begin position="233"/>
        <end position="318"/>
    </location>
</feature>
<dbReference type="SUPFAM" id="SSF48726">
    <property type="entry name" value="Immunoglobulin"/>
    <property type="match status" value="1"/>
</dbReference>
<name>A0AAN8JIA8_PATCE</name>
<evidence type="ECO:0000313" key="5">
    <source>
        <dbReference type="EMBL" id="KAK6174904.1"/>
    </source>
</evidence>
<feature type="compositionally biased region" description="Basic and acidic residues" evidence="1">
    <location>
        <begin position="414"/>
        <end position="425"/>
    </location>
</feature>
<dbReference type="InterPro" id="IPR013783">
    <property type="entry name" value="Ig-like_fold"/>
</dbReference>
<keyword evidence="2" id="KW-0812">Transmembrane</keyword>
<evidence type="ECO:0000256" key="2">
    <source>
        <dbReference type="SAM" id="Phobius"/>
    </source>
</evidence>
<evidence type="ECO:0000256" key="3">
    <source>
        <dbReference type="SAM" id="SignalP"/>
    </source>
</evidence>
<reference evidence="5 6" key="1">
    <citation type="submission" date="2024-01" db="EMBL/GenBank/DDBJ databases">
        <title>The genome of the rayed Mediterranean limpet Patella caerulea (Linnaeus, 1758).</title>
        <authorList>
            <person name="Anh-Thu Weber A."/>
            <person name="Halstead-Nussloch G."/>
        </authorList>
    </citation>
    <scope>NUCLEOTIDE SEQUENCE [LARGE SCALE GENOMIC DNA]</scope>
    <source>
        <strain evidence="5">AATW-2023a</strain>
        <tissue evidence="5">Whole specimen</tissue>
    </source>
</reference>
<dbReference type="InterPro" id="IPR013098">
    <property type="entry name" value="Ig_I-set"/>
</dbReference>
<feature type="domain" description="Immunoglobulin" evidence="4">
    <location>
        <begin position="137"/>
        <end position="222"/>
    </location>
</feature>
<evidence type="ECO:0000313" key="6">
    <source>
        <dbReference type="Proteomes" id="UP001347796"/>
    </source>
</evidence>
<dbReference type="Pfam" id="PF07679">
    <property type="entry name" value="I-set"/>
    <property type="match status" value="1"/>
</dbReference>
<gene>
    <name evidence="5" type="ORF">SNE40_013466</name>
</gene>
<protein>
    <recommendedName>
        <fullName evidence="4">Immunoglobulin domain-containing protein</fullName>
    </recommendedName>
</protein>
<keyword evidence="6" id="KW-1185">Reference proteome</keyword>
<feature type="transmembrane region" description="Helical" evidence="2">
    <location>
        <begin position="341"/>
        <end position="369"/>
    </location>
</feature>
<comment type="caution">
    <text evidence="5">The sequence shown here is derived from an EMBL/GenBank/DDBJ whole genome shotgun (WGS) entry which is preliminary data.</text>
</comment>
<organism evidence="5 6">
    <name type="scientific">Patella caerulea</name>
    <name type="common">Rayed Mediterranean limpet</name>
    <dbReference type="NCBI Taxonomy" id="87958"/>
    <lineage>
        <taxon>Eukaryota</taxon>
        <taxon>Metazoa</taxon>
        <taxon>Spiralia</taxon>
        <taxon>Lophotrochozoa</taxon>
        <taxon>Mollusca</taxon>
        <taxon>Gastropoda</taxon>
        <taxon>Patellogastropoda</taxon>
        <taxon>Patelloidea</taxon>
        <taxon>Patellidae</taxon>
        <taxon>Patella</taxon>
    </lineage>
</organism>
<feature type="chain" id="PRO_5042902963" description="Immunoglobulin domain-containing protein" evidence="3">
    <location>
        <begin position="25"/>
        <end position="425"/>
    </location>
</feature>